<sequence length="746" mass="80923">MALAEKTRRAGYTDAVLELWAKVQETGWLTDRSIWLATVTLRSIDRPDLVLEMHKKRWEERPRDATLGDPLFLAASTMGDYETMAAVSRKLFNQTKLSIWARMAAYSTYCQALSSNPTPSSSTSSSSSTPSFAGEGAASTAEAAFPLCPEKSLVAASLFLKTLPAVEESVDVFWLRLAVLIGGREFGEARALLKKEGHCGALARRWVSMQAAAAIAAYDESLRASVWEDEFATAAAVLKGDPEAQSNYAFYRHAVDAVILGGVDAAKARTLFEDLRGSVKDRSPALALLELDGRLRASGKGESMSEPEWRKALESYLDRWGAKWTAGSEVAGVSVGFERAADEIMAERAARFATHASEADFVALSVAELFALKSRKDGSLEEAQRLWTLYESGLQYGANLPKTDVQPADPLGLAAVEHLLRVHHASPPSDVPLQDAAVLLETAPASPSLQLDALGWVFERADDLRVAREAYWNDFAGKAEAMYARSRADLPQYITHALEHESYSKIRGIQQLVSNLDRSVGQVSLDTELLLRDLVSGASLDSSMVKRLVKAGSATLVDNRVYDLTPSSLSGQTPDEAQALARALSPIASWVAGDEAALDAPIETVEAVEGAGLVAGLTQLARALRAAVKEEGDAVPLSSVFPSSLSRTEVATLVGVSDRLVARMTEVLPTGKKKKNKNGQLRKARLFELRDSLRSVREDIPSSSEKESAWKPTMGAEERRREVGEKVAEGRKMLDTAIEAALKEKK</sequence>
<organism evidence="2 3">
    <name type="scientific">Trichosporon asahii var. asahii (strain ATCC 90039 / CBS 2479 / JCM 2466 / KCTC 7840 / NBRC 103889/ NCYC 2677 / UAMH 7654)</name>
    <name type="common">Yeast</name>
    <dbReference type="NCBI Taxonomy" id="1186058"/>
    <lineage>
        <taxon>Eukaryota</taxon>
        <taxon>Fungi</taxon>
        <taxon>Dikarya</taxon>
        <taxon>Basidiomycota</taxon>
        <taxon>Agaricomycotina</taxon>
        <taxon>Tremellomycetes</taxon>
        <taxon>Trichosporonales</taxon>
        <taxon>Trichosporonaceae</taxon>
        <taxon>Trichosporon</taxon>
    </lineage>
</organism>
<dbReference type="GeneID" id="25985926"/>
<reference evidence="2 3" key="1">
    <citation type="journal article" date="2012" name="Eukaryot. Cell">
        <title>Draft genome sequence of CBS 2479, the standard type strain of Trichosporon asahii.</title>
        <authorList>
            <person name="Yang R.Y."/>
            <person name="Li H.T."/>
            <person name="Zhu H."/>
            <person name="Zhou G.P."/>
            <person name="Wang M."/>
            <person name="Wang L."/>
        </authorList>
    </citation>
    <scope>NUCLEOTIDE SEQUENCE [LARGE SCALE GENOMIC DNA]</scope>
    <source>
        <strain evidence="3">ATCC 90039 / CBS 2479 / JCM 2466 / KCTC 7840 / NCYC 2677 / UAMH 7654</strain>
    </source>
</reference>
<feature type="compositionally biased region" description="Basic and acidic residues" evidence="1">
    <location>
        <begin position="716"/>
        <end position="725"/>
    </location>
</feature>
<dbReference type="Proteomes" id="UP000002748">
    <property type="component" value="Unassembled WGS sequence"/>
</dbReference>
<evidence type="ECO:0000313" key="2">
    <source>
        <dbReference type="EMBL" id="EJT48563.1"/>
    </source>
</evidence>
<dbReference type="KEGG" id="tasa:A1Q1_02412"/>
<name>J5QQH6_TRIAS</name>
<proteinExistence type="predicted"/>
<feature type="region of interest" description="Disordered" evidence="1">
    <location>
        <begin position="697"/>
        <end position="725"/>
    </location>
</feature>
<dbReference type="Pfam" id="PF09797">
    <property type="entry name" value="NatB_MDM20"/>
    <property type="match status" value="2"/>
</dbReference>
<evidence type="ECO:0000256" key="1">
    <source>
        <dbReference type="SAM" id="MobiDB-lite"/>
    </source>
</evidence>
<dbReference type="EMBL" id="ALBS01000201">
    <property type="protein sequence ID" value="EJT48563.1"/>
    <property type="molecule type" value="Genomic_DNA"/>
</dbReference>
<accession>J5QQH6</accession>
<protein>
    <submittedName>
        <fullName evidence="2">Uncharacterized protein</fullName>
    </submittedName>
</protein>
<evidence type="ECO:0000313" key="3">
    <source>
        <dbReference type="Proteomes" id="UP000002748"/>
    </source>
</evidence>
<comment type="caution">
    <text evidence="2">The sequence shown here is derived from an EMBL/GenBank/DDBJ whole genome shotgun (WGS) entry which is preliminary data.</text>
</comment>
<dbReference type="AlphaFoldDB" id="J5QQH6"/>
<dbReference type="VEuPathDB" id="FungiDB:A1Q1_02412"/>
<dbReference type="HOGENOM" id="CLU_372631_0_0_1"/>
<dbReference type="InterPro" id="IPR019183">
    <property type="entry name" value="NAA25_NatB_aux_su"/>
</dbReference>
<gene>
    <name evidence="2" type="ORF">A1Q1_02412</name>
</gene>
<dbReference type="OrthoDB" id="1874341at2759"/>
<dbReference type="RefSeq" id="XP_014179149.1">
    <property type="nucleotide sequence ID" value="XM_014323674.1"/>
</dbReference>
<feature type="compositionally biased region" description="Basic and acidic residues" evidence="1">
    <location>
        <begin position="697"/>
        <end position="709"/>
    </location>
</feature>